<protein>
    <recommendedName>
        <fullName evidence="7">Peptidase M12A domain-containing protein</fullName>
    </recommendedName>
</protein>
<keyword evidence="5 6" id="KW-0482">Metalloprotease</keyword>
<evidence type="ECO:0000256" key="6">
    <source>
        <dbReference type="PROSITE-ProRule" id="PRU01211"/>
    </source>
</evidence>
<accession>A0A8J2LXL4</accession>
<dbReference type="EMBL" id="CAJVCH010571761">
    <property type="protein sequence ID" value="CAG7838462.1"/>
    <property type="molecule type" value="Genomic_DNA"/>
</dbReference>
<keyword evidence="3 6" id="KW-0378">Hydrolase</keyword>
<dbReference type="PANTHER" id="PTHR10127">
    <property type="entry name" value="DISCOIDIN, CUB, EGF, LAMININ , AND ZINC METALLOPROTEASE DOMAIN CONTAINING"/>
    <property type="match status" value="1"/>
</dbReference>
<feature type="active site" evidence="6">
    <location>
        <position position="165"/>
    </location>
</feature>
<dbReference type="GO" id="GO:0004222">
    <property type="term" value="F:metalloendopeptidase activity"/>
    <property type="evidence" value="ECO:0007669"/>
    <property type="project" value="UniProtKB-UniRule"/>
</dbReference>
<feature type="binding site" evidence="6">
    <location>
        <position position="174"/>
    </location>
    <ligand>
        <name>Zn(2+)</name>
        <dbReference type="ChEBI" id="CHEBI:29105"/>
        <note>catalytic</note>
    </ligand>
</feature>
<keyword evidence="1 6" id="KW-0645">Protease</keyword>
<dbReference type="GO" id="GO:0006508">
    <property type="term" value="P:proteolysis"/>
    <property type="evidence" value="ECO:0007669"/>
    <property type="project" value="UniProtKB-KW"/>
</dbReference>
<comment type="caution">
    <text evidence="8">The sequence shown here is derived from an EMBL/GenBank/DDBJ whole genome shotgun (WGS) entry which is preliminary data.</text>
</comment>
<comment type="cofactor">
    <cofactor evidence="6">
        <name>Zn(2+)</name>
        <dbReference type="ChEBI" id="CHEBI:29105"/>
    </cofactor>
    <text evidence="6">Binds 1 zinc ion per subunit.</text>
</comment>
<dbReference type="PROSITE" id="PS51864">
    <property type="entry name" value="ASTACIN"/>
    <property type="match status" value="2"/>
</dbReference>
<keyword evidence="4 6" id="KW-0862">Zinc</keyword>
<keyword evidence="9" id="KW-1185">Reference proteome</keyword>
<evidence type="ECO:0000256" key="3">
    <source>
        <dbReference type="ARBA" id="ARBA00022801"/>
    </source>
</evidence>
<dbReference type="OrthoDB" id="291007at2759"/>
<name>A0A8J2LXL4_9HEXA</name>
<keyword evidence="6" id="KW-1015">Disulfide bond</keyword>
<feature type="active site" evidence="6">
    <location>
        <position position="487"/>
    </location>
</feature>
<feature type="binding site" evidence="6">
    <location>
        <position position="496"/>
    </location>
    <ligand>
        <name>Zn(2+)</name>
        <dbReference type="ChEBI" id="CHEBI:29105"/>
        <note>catalytic</note>
    </ligand>
</feature>
<evidence type="ECO:0000256" key="5">
    <source>
        <dbReference type="ARBA" id="ARBA00023049"/>
    </source>
</evidence>
<dbReference type="AlphaFoldDB" id="A0A8J2LXL4"/>
<keyword evidence="2 6" id="KW-0479">Metal-binding</keyword>
<dbReference type="Pfam" id="PF01400">
    <property type="entry name" value="Astacin"/>
    <property type="match status" value="2"/>
</dbReference>
<evidence type="ECO:0000256" key="1">
    <source>
        <dbReference type="ARBA" id="ARBA00022670"/>
    </source>
</evidence>
<evidence type="ECO:0000256" key="2">
    <source>
        <dbReference type="ARBA" id="ARBA00022723"/>
    </source>
</evidence>
<feature type="binding site" evidence="6">
    <location>
        <position position="164"/>
    </location>
    <ligand>
        <name>Zn(2+)</name>
        <dbReference type="ChEBI" id="CHEBI:29105"/>
        <note>catalytic</note>
    </ligand>
</feature>
<evidence type="ECO:0000259" key="7">
    <source>
        <dbReference type="PROSITE" id="PS51864"/>
    </source>
</evidence>
<feature type="disulfide bond" evidence="6">
    <location>
        <begin position="110"/>
        <end position="265"/>
    </location>
</feature>
<proteinExistence type="predicted"/>
<feature type="binding site" evidence="6">
    <location>
        <position position="168"/>
    </location>
    <ligand>
        <name>Zn(2+)</name>
        <dbReference type="ChEBI" id="CHEBI:29105"/>
        <note>catalytic</note>
    </ligand>
</feature>
<feature type="binding site" evidence="6">
    <location>
        <position position="486"/>
    </location>
    <ligand>
        <name>Zn(2+)</name>
        <dbReference type="ChEBI" id="CHEBI:29105"/>
        <note>catalytic</note>
    </ligand>
</feature>
<dbReference type="InterPro" id="IPR006026">
    <property type="entry name" value="Peptidase_Metallo"/>
</dbReference>
<evidence type="ECO:0000313" key="8">
    <source>
        <dbReference type="EMBL" id="CAG7838462.1"/>
    </source>
</evidence>
<evidence type="ECO:0000256" key="4">
    <source>
        <dbReference type="ARBA" id="ARBA00022833"/>
    </source>
</evidence>
<evidence type="ECO:0000313" key="9">
    <source>
        <dbReference type="Proteomes" id="UP000708208"/>
    </source>
</evidence>
<comment type="caution">
    <text evidence="6">Lacks conserved residue(s) required for the propagation of feature annotation.</text>
</comment>
<gene>
    <name evidence="8" type="ORF">AFUS01_LOCUS47432</name>
</gene>
<organism evidence="8 9">
    <name type="scientific">Allacma fusca</name>
    <dbReference type="NCBI Taxonomy" id="39272"/>
    <lineage>
        <taxon>Eukaryota</taxon>
        <taxon>Metazoa</taxon>
        <taxon>Ecdysozoa</taxon>
        <taxon>Arthropoda</taxon>
        <taxon>Hexapoda</taxon>
        <taxon>Collembola</taxon>
        <taxon>Symphypleona</taxon>
        <taxon>Sminthuridae</taxon>
        <taxon>Allacma</taxon>
    </lineage>
</organism>
<reference evidence="8" key="1">
    <citation type="submission" date="2021-06" db="EMBL/GenBank/DDBJ databases">
        <authorList>
            <person name="Hodson N. C."/>
            <person name="Mongue J. A."/>
            <person name="Jaron S. K."/>
        </authorList>
    </citation>
    <scope>NUCLEOTIDE SEQUENCE</scope>
</reference>
<dbReference type="InterPro" id="IPR034035">
    <property type="entry name" value="Astacin-like_dom"/>
</dbReference>
<dbReference type="Proteomes" id="UP000708208">
    <property type="component" value="Unassembled WGS sequence"/>
</dbReference>
<dbReference type="SMART" id="SM00235">
    <property type="entry name" value="ZnMc"/>
    <property type="match status" value="2"/>
</dbReference>
<dbReference type="PANTHER" id="PTHR10127:SF780">
    <property type="entry name" value="METALLOENDOPEPTIDASE"/>
    <property type="match status" value="1"/>
</dbReference>
<feature type="domain" description="Peptidase M12A" evidence="7">
    <location>
        <begin position="68"/>
        <end position="266"/>
    </location>
</feature>
<dbReference type="GO" id="GO:0008270">
    <property type="term" value="F:zinc ion binding"/>
    <property type="evidence" value="ECO:0007669"/>
    <property type="project" value="UniProtKB-UniRule"/>
</dbReference>
<feature type="binding site" evidence="6">
    <location>
        <position position="490"/>
    </location>
    <ligand>
        <name>Zn(2+)</name>
        <dbReference type="ChEBI" id="CHEBI:29105"/>
        <note>catalytic</note>
    </ligand>
</feature>
<dbReference type="InterPro" id="IPR001506">
    <property type="entry name" value="Peptidase_M12A"/>
</dbReference>
<sequence>MYALQSSYDDYDSSESSEEIYELRPYQRKDLWDDIGRAQMGDDFDEIDDPEYGPYFEGDMLNNPYERNGIPGAKFRWKKGIVHYDIDLQFSYDETMHIYKAVETIQNNTCIIFEEIVSNNYSVDYIFFNKVAKGCSSNVGRQGGRQPVNLASACFSKRHGKPMHEVLHALGFYHEHCRGDRDQYVSINTNNIKKGHKHNFDIKPSKTFQVSYDYHSIMHYSAYAFAINPNIKTIDVLQSNTNIGQRKKMSKKDIKKVEKMYKAECDSRYVFQAFNLLRETQSIKNNNFSSLIGYIYLKLMYFQAIILLLSLIYATNCRPDLGDFYSRDAYEVSPEIEIGNSRENPIIPPPPDSREDLYTSLDDQNLDLENPELGPFLEGDILGDPYKQIRNGIVGPDYRWRKGIVEYFIPVEDFTYDEHKVIIEAMSEIEIRTCIKLILIHKDMTGDYIHFMKHSKHCFSHVGRQVGRQDIYMAPNCLKTTGTTLHETLHAIGFYHEHIREDRDPYVRIHKNRIEEWAWPNFEKVQSVYYGFSYDYGSIMHYSQSAFAKKKGDITIEVLQSDAPPIGQRITLSDTDVGKIQKMYKRECDSREADKYYRSAWANFAMQRRNRYLK</sequence>
<dbReference type="CDD" id="cd04280">
    <property type="entry name" value="ZnMc_astacin_like"/>
    <property type="match status" value="2"/>
</dbReference>
<feature type="domain" description="Peptidase M12A" evidence="7">
    <location>
        <begin position="391"/>
        <end position="589"/>
    </location>
</feature>